<protein>
    <submittedName>
        <fullName evidence="2">Uncharacterized protein</fullName>
    </submittedName>
</protein>
<comment type="caution">
    <text evidence="2">The sequence shown here is derived from an EMBL/GenBank/DDBJ whole genome shotgun (WGS) entry which is preliminary data.</text>
</comment>
<feature type="region of interest" description="Disordered" evidence="1">
    <location>
        <begin position="58"/>
        <end position="77"/>
    </location>
</feature>
<name>A0A316I2R3_9PSEU</name>
<dbReference type="AlphaFoldDB" id="A0A316I2R3"/>
<dbReference type="Proteomes" id="UP000246005">
    <property type="component" value="Unassembled WGS sequence"/>
</dbReference>
<reference evidence="2 3" key="1">
    <citation type="submission" date="2018-05" db="EMBL/GenBank/DDBJ databases">
        <title>Genomic Encyclopedia of Type Strains, Phase IV (KMG-IV): sequencing the most valuable type-strain genomes for metagenomic binning, comparative biology and taxonomic classification.</title>
        <authorList>
            <person name="Goeker M."/>
        </authorList>
    </citation>
    <scope>NUCLEOTIDE SEQUENCE [LARGE SCALE GENOMIC DNA]</scope>
    <source>
        <strain evidence="2 3">DSM 45480</strain>
    </source>
</reference>
<dbReference type="EMBL" id="QGHB01000004">
    <property type="protein sequence ID" value="PWK87333.1"/>
    <property type="molecule type" value="Genomic_DNA"/>
</dbReference>
<dbReference type="PROSITE" id="PS51257">
    <property type="entry name" value="PROKAR_LIPOPROTEIN"/>
    <property type="match status" value="1"/>
</dbReference>
<sequence length="77" mass="8279">MFLQARSTAPIAATILGCLVVLSVQENDPQQAGTLEPDGEGQDHAARIADSLRRDQAALDDVPHRTSQSLPLTPHHE</sequence>
<evidence type="ECO:0000313" key="2">
    <source>
        <dbReference type="EMBL" id="PWK87333.1"/>
    </source>
</evidence>
<dbReference type="RefSeq" id="WP_109636913.1">
    <property type="nucleotide sequence ID" value="NZ_QGHB01000004.1"/>
</dbReference>
<proteinExistence type="predicted"/>
<gene>
    <name evidence="2" type="ORF">C8D88_104494</name>
</gene>
<evidence type="ECO:0000256" key="1">
    <source>
        <dbReference type="SAM" id="MobiDB-lite"/>
    </source>
</evidence>
<accession>A0A316I2R3</accession>
<organism evidence="2 3">
    <name type="scientific">Lentzea atacamensis</name>
    <dbReference type="NCBI Taxonomy" id="531938"/>
    <lineage>
        <taxon>Bacteria</taxon>
        <taxon>Bacillati</taxon>
        <taxon>Actinomycetota</taxon>
        <taxon>Actinomycetes</taxon>
        <taxon>Pseudonocardiales</taxon>
        <taxon>Pseudonocardiaceae</taxon>
        <taxon>Lentzea</taxon>
    </lineage>
</organism>
<evidence type="ECO:0000313" key="3">
    <source>
        <dbReference type="Proteomes" id="UP000246005"/>
    </source>
</evidence>